<dbReference type="AlphaFoldDB" id="A0A7L4PD10"/>
<keyword evidence="3" id="KW-1185">Reference proteome</keyword>
<evidence type="ECO:0000313" key="3">
    <source>
        <dbReference type="Proteomes" id="UP000554766"/>
    </source>
</evidence>
<dbReference type="EMBL" id="JAAVJF010000003">
    <property type="protein sequence ID" value="NYR15920.1"/>
    <property type="molecule type" value="Genomic_DNA"/>
</dbReference>
<comment type="caution">
    <text evidence="2">The sequence shown here is derived from an EMBL/GenBank/DDBJ whole genome shotgun (WGS) entry which is preliminary data.</text>
</comment>
<sequence length="63" mass="6554">MPQFTTVIERLVSVDVTSGALRTSADQATLVGGFPTTSSPQGATQVSNAPPLHLSNAQLQVYP</sequence>
<protein>
    <submittedName>
        <fullName evidence="2">Uncharacterized protein</fullName>
    </submittedName>
</protein>
<feature type="region of interest" description="Disordered" evidence="1">
    <location>
        <begin position="30"/>
        <end position="63"/>
    </location>
</feature>
<dbReference type="Proteomes" id="UP000554766">
    <property type="component" value="Unassembled WGS sequence"/>
</dbReference>
<evidence type="ECO:0000313" key="2">
    <source>
        <dbReference type="EMBL" id="NYR15920.1"/>
    </source>
</evidence>
<feature type="compositionally biased region" description="Polar residues" evidence="1">
    <location>
        <begin position="35"/>
        <end position="48"/>
    </location>
</feature>
<gene>
    <name evidence="2" type="ORF">HC235_08235</name>
</gene>
<accession>A0A7L4PD10</accession>
<evidence type="ECO:0000256" key="1">
    <source>
        <dbReference type="SAM" id="MobiDB-lite"/>
    </source>
</evidence>
<organism evidence="2 3">
    <name type="scientific">Pyrobaculum arsenaticum</name>
    <dbReference type="NCBI Taxonomy" id="121277"/>
    <lineage>
        <taxon>Archaea</taxon>
        <taxon>Thermoproteota</taxon>
        <taxon>Thermoprotei</taxon>
        <taxon>Thermoproteales</taxon>
        <taxon>Thermoproteaceae</taxon>
        <taxon>Pyrobaculum</taxon>
    </lineage>
</organism>
<reference evidence="2 3" key="1">
    <citation type="journal article" date="2020" name="Nat. Commun.">
        <title>The structures of two archaeal type IV pili illuminate evolutionary relationships.</title>
        <authorList>
            <person name="Wang F."/>
            <person name="Baquero D.P."/>
            <person name="Su Z."/>
            <person name="Beltran L.C."/>
            <person name="Prangishvili D."/>
            <person name="Krupovic M."/>
            <person name="Egelman E.H."/>
        </authorList>
    </citation>
    <scope>NUCLEOTIDE SEQUENCE [LARGE SCALE GENOMIC DNA]</scope>
    <source>
        <strain evidence="2 3">2GA</strain>
    </source>
</reference>
<proteinExistence type="predicted"/>
<name>A0A7L4PD10_9CREN</name>